<comment type="caution">
    <text evidence="1">The sequence shown here is derived from an EMBL/GenBank/DDBJ whole genome shotgun (WGS) entry which is preliminary data.</text>
</comment>
<reference evidence="1" key="1">
    <citation type="journal article" date="2016" name="Insect Biochem. Mol. Biol.">
        <title>Multifaceted biological insights from a draft genome sequence of the tobacco hornworm moth, Manduca sexta.</title>
        <authorList>
            <person name="Kanost M.R."/>
            <person name="Arrese E.L."/>
            <person name="Cao X."/>
            <person name="Chen Y.R."/>
            <person name="Chellapilla S."/>
            <person name="Goldsmith M.R."/>
            <person name="Grosse-Wilde E."/>
            <person name="Heckel D.G."/>
            <person name="Herndon N."/>
            <person name="Jiang H."/>
            <person name="Papanicolaou A."/>
            <person name="Qu J."/>
            <person name="Soulages J.L."/>
            <person name="Vogel H."/>
            <person name="Walters J."/>
            <person name="Waterhouse R.M."/>
            <person name="Ahn S.J."/>
            <person name="Almeida F.C."/>
            <person name="An C."/>
            <person name="Aqrawi P."/>
            <person name="Bretschneider A."/>
            <person name="Bryant W.B."/>
            <person name="Bucks S."/>
            <person name="Chao H."/>
            <person name="Chevignon G."/>
            <person name="Christen J.M."/>
            <person name="Clarke D.F."/>
            <person name="Dittmer N.T."/>
            <person name="Ferguson L.C.F."/>
            <person name="Garavelou S."/>
            <person name="Gordon K.H.J."/>
            <person name="Gunaratna R.T."/>
            <person name="Han Y."/>
            <person name="Hauser F."/>
            <person name="He Y."/>
            <person name="Heidel-Fischer H."/>
            <person name="Hirsh A."/>
            <person name="Hu Y."/>
            <person name="Jiang H."/>
            <person name="Kalra D."/>
            <person name="Klinner C."/>
            <person name="Konig C."/>
            <person name="Kovar C."/>
            <person name="Kroll A.R."/>
            <person name="Kuwar S.S."/>
            <person name="Lee S.L."/>
            <person name="Lehman R."/>
            <person name="Li K."/>
            <person name="Li Z."/>
            <person name="Liang H."/>
            <person name="Lovelace S."/>
            <person name="Lu Z."/>
            <person name="Mansfield J.H."/>
            <person name="McCulloch K.J."/>
            <person name="Mathew T."/>
            <person name="Morton B."/>
            <person name="Muzny D.M."/>
            <person name="Neunemann D."/>
            <person name="Ongeri F."/>
            <person name="Pauchet Y."/>
            <person name="Pu L.L."/>
            <person name="Pyrousis I."/>
            <person name="Rao X.J."/>
            <person name="Redding A."/>
            <person name="Roesel C."/>
            <person name="Sanchez-Gracia A."/>
            <person name="Schaack S."/>
            <person name="Shukla A."/>
            <person name="Tetreau G."/>
            <person name="Wang Y."/>
            <person name="Xiong G.H."/>
            <person name="Traut W."/>
            <person name="Walsh T.K."/>
            <person name="Worley K.C."/>
            <person name="Wu D."/>
            <person name="Wu W."/>
            <person name="Wu Y.Q."/>
            <person name="Zhang X."/>
            <person name="Zou Z."/>
            <person name="Zucker H."/>
            <person name="Briscoe A.D."/>
            <person name="Burmester T."/>
            <person name="Clem R.J."/>
            <person name="Feyereisen R."/>
            <person name="Grimmelikhuijzen C.J.P."/>
            <person name="Hamodrakas S.J."/>
            <person name="Hansson B.S."/>
            <person name="Huguet E."/>
            <person name="Jermiin L.S."/>
            <person name="Lan Q."/>
            <person name="Lehman H.K."/>
            <person name="Lorenzen M."/>
            <person name="Merzendorfer H."/>
            <person name="Michalopoulos I."/>
            <person name="Morton D.B."/>
            <person name="Muthukrishnan S."/>
            <person name="Oakeshott J.G."/>
            <person name="Palmer W."/>
            <person name="Park Y."/>
            <person name="Passarelli A.L."/>
            <person name="Rozas J."/>
            <person name="Schwartz L.M."/>
            <person name="Smith W."/>
            <person name="Southgate A."/>
            <person name="Vilcinskas A."/>
            <person name="Vogt R."/>
            <person name="Wang P."/>
            <person name="Werren J."/>
            <person name="Yu X.Q."/>
            <person name="Zhou J.J."/>
            <person name="Brown S.J."/>
            <person name="Scherer S.E."/>
            <person name="Richards S."/>
            <person name="Blissard G.W."/>
        </authorList>
    </citation>
    <scope>NUCLEOTIDE SEQUENCE</scope>
</reference>
<gene>
    <name evidence="1" type="ORF">O3G_MSEX009879</name>
</gene>
<evidence type="ECO:0000313" key="1">
    <source>
        <dbReference type="EMBL" id="KAG6456690.1"/>
    </source>
</evidence>
<reference evidence="1" key="2">
    <citation type="submission" date="2020-12" db="EMBL/GenBank/DDBJ databases">
        <authorList>
            <person name="Kanost M."/>
        </authorList>
    </citation>
    <scope>NUCLEOTIDE SEQUENCE</scope>
</reference>
<sequence>MHRYKRRGNNRGIIQVIGKKTTNMNRVLLTLALFALLASVAYAKSVLGLDANLLGILGLNLDLLPGVGQNYAGNAQVAGGNVPNVPTNNVA</sequence>
<dbReference type="Proteomes" id="UP000791440">
    <property type="component" value="Unassembled WGS sequence"/>
</dbReference>
<organism evidence="1 2">
    <name type="scientific">Manduca sexta</name>
    <name type="common">Tobacco hawkmoth</name>
    <name type="synonym">Tobacco hornworm</name>
    <dbReference type="NCBI Taxonomy" id="7130"/>
    <lineage>
        <taxon>Eukaryota</taxon>
        <taxon>Metazoa</taxon>
        <taxon>Ecdysozoa</taxon>
        <taxon>Arthropoda</taxon>
        <taxon>Hexapoda</taxon>
        <taxon>Insecta</taxon>
        <taxon>Pterygota</taxon>
        <taxon>Neoptera</taxon>
        <taxon>Endopterygota</taxon>
        <taxon>Lepidoptera</taxon>
        <taxon>Glossata</taxon>
        <taxon>Ditrysia</taxon>
        <taxon>Bombycoidea</taxon>
        <taxon>Sphingidae</taxon>
        <taxon>Sphinginae</taxon>
        <taxon>Sphingini</taxon>
        <taxon>Manduca</taxon>
    </lineage>
</organism>
<accession>A0A921ZFI8</accession>
<name>A0A921ZFI8_MANSE</name>
<evidence type="ECO:0000313" key="2">
    <source>
        <dbReference type="Proteomes" id="UP000791440"/>
    </source>
</evidence>
<keyword evidence="2" id="KW-1185">Reference proteome</keyword>
<protein>
    <submittedName>
        <fullName evidence="1">Uncharacterized protein</fullName>
    </submittedName>
</protein>
<proteinExistence type="predicted"/>
<dbReference type="EMBL" id="JH668520">
    <property type="protein sequence ID" value="KAG6456690.1"/>
    <property type="molecule type" value="Genomic_DNA"/>
</dbReference>
<dbReference type="AlphaFoldDB" id="A0A921ZFI8"/>